<evidence type="ECO:0000313" key="2">
    <source>
        <dbReference type="Proteomes" id="UP001500665"/>
    </source>
</evidence>
<name>A0ABN1RZZ1_9ACTN</name>
<proteinExistence type="predicted"/>
<dbReference type="RefSeq" id="WP_344247323.1">
    <property type="nucleotide sequence ID" value="NZ_BAAAHH010000060.1"/>
</dbReference>
<accession>A0ABN1RZZ1</accession>
<evidence type="ECO:0000313" key="1">
    <source>
        <dbReference type="EMBL" id="GAA0968929.1"/>
    </source>
</evidence>
<keyword evidence="2" id="KW-1185">Reference proteome</keyword>
<gene>
    <name evidence="1" type="ORF">GCM10009550_75080</name>
</gene>
<protein>
    <submittedName>
        <fullName evidence="1">Uncharacterized protein</fullName>
    </submittedName>
</protein>
<dbReference type="EMBL" id="BAAAHH010000060">
    <property type="protein sequence ID" value="GAA0968929.1"/>
    <property type="molecule type" value="Genomic_DNA"/>
</dbReference>
<organism evidence="1 2">
    <name type="scientific">Actinocorallia libanotica</name>
    <dbReference type="NCBI Taxonomy" id="46162"/>
    <lineage>
        <taxon>Bacteria</taxon>
        <taxon>Bacillati</taxon>
        <taxon>Actinomycetota</taxon>
        <taxon>Actinomycetes</taxon>
        <taxon>Streptosporangiales</taxon>
        <taxon>Thermomonosporaceae</taxon>
        <taxon>Actinocorallia</taxon>
    </lineage>
</organism>
<reference evidence="1 2" key="1">
    <citation type="journal article" date="2019" name="Int. J. Syst. Evol. Microbiol.">
        <title>The Global Catalogue of Microorganisms (GCM) 10K type strain sequencing project: providing services to taxonomists for standard genome sequencing and annotation.</title>
        <authorList>
            <consortium name="The Broad Institute Genomics Platform"/>
            <consortium name="The Broad Institute Genome Sequencing Center for Infectious Disease"/>
            <person name="Wu L."/>
            <person name="Ma J."/>
        </authorList>
    </citation>
    <scope>NUCLEOTIDE SEQUENCE [LARGE SCALE GENOMIC DNA]</scope>
    <source>
        <strain evidence="1 2">JCM 10696</strain>
    </source>
</reference>
<dbReference type="Proteomes" id="UP001500665">
    <property type="component" value="Unassembled WGS sequence"/>
</dbReference>
<sequence>MNGVFRFNDAHDRESASDGVSRYGYYLRQRQDQFADWDDPQAVTVDPVVFTQLSWEIANSPTMSPPYLDWQAERVQSVTCTGSEYDGALIARVQLAVPRPAQLRNLRGFQEWNRGSSFANLSGYYTPLDNDVAYRPAMLTSTTLLFHIPAAQLHTPTDAPKDLTVRDAKAAIKRLGALLEERLAPVLKALD</sequence>
<comment type="caution">
    <text evidence="1">The sequence shown here is derived from an EMBL/GenBank/DDBJ whole genome shotgun (WGS) entry which is preliminary data.</text>
</comment>